<evidence type="ECO:0000256" key="3">
    <source>
        <dbReference type="ARBA" id="ARBA00022741"/>
    </source>
</evidence>
<protein>
    <submittedName>
        <fullName evidence="7">2-keto-3-deoxygluconate kinase</fullName>
    </submittedName>
</protein>
<keyword evidence="2" id="KW-0808">Transferase</keyword>
<dbReference type="Proteomes" id="UP000093355">
    <property type="component" value="Unassembled WGS sequence"/>
</dbReference>
<dbReference type="InterPro" id="IPR002139">
    <property type="entry name" value="Ribo/fructo_kinase"/>
</dbReference>
<evidence type="ECO:0000313" key="8">
    <source>
        <dbReference type="Proteomes" id="UP000093355"/>
    </source>
</evidence>
<comment type="similarity">
    <text evidence="1">Belongs to the carbohydrate kinase PfkB family.</text>
</comment>
<reference evidence="7 8" key="1">
    <citation type="submission" date="2016-05" db="EMBL/GenBank/DDBJ databases">
        <authorList>
            <person name="Lavstsen T."/>
            <person name="Jespersen J.S."/>
        </authorList>
    </citation>
    <scope>NUCLEOTIDE SEQUENCE [LARGE SCALE GENOMIC DNA]</scope>
    <source>
        <strain evidence="7 8">YLB-01</strain>
    </source>
</reference>
<organism evidence="7 8">
    <name type="scientific">Microbacterium sediminis</name>
    <dbReference type="NCBI Taxonomy" id="904291"/>
    <lineage>
        <taxon>Bacteria</taxon>
        <taxon>Bacillati</taxon>
        <taxon>Actinomycetota</taxon>
        <taxon>Actinomycetes</taxon>
        <taxon>Micrococcales</taxon>
        <taxon>Microbacteriaceae</taxon>
        <taxon>Microbacterium</taxon>
    </lineage>
</organism>
<dbReference type="SUPFAM" id="SSF53613">
    <property type="entry name" value="Ribokinase-like"/>
    <property type="match status" value="1"/>
</dbReference>
<evidence type="ECO:0000256" key="4">
    <source>
        <dbReference type="ARBA" id="ARBA00022777"/>
    </source>
</evidence>
<dbReference type="CDD" id="cd01166">
    <property type="entry name" value="KdgK"/>
    <property type="match status" value="1"/>
</dbReference>
<dbReference type="PANTHER" id="PTHR43085:SF1">
    <property type="entry name" value="PSEUDOURIDINE KINASE-RELATED"/>
    <property type="match status" value="1"/>
</dbReference>
<dbReference type="OrthoDB" id="9808601at2"/>
<evidence type="ECO:0000259" key="6">
    <source>
        <dbReference type="Pfam" id="PF00294"/>
    </source>
</evidence>
<dbReference type="PRINTS" id="PR00990">
    <property type="entry name" value="RIBOKINASE"/>
</dbReference>
<keyword evidence="8" id="KW-1185">Reference proteome</keyword>
<evidence type="ECO:0000313" key="7">
    <source>
        <dbReference type="EMBL" id="OCG73323.1"/>
    </source>
</evidence>
<dbReference type="GO" id="GO:0016301">
    <property type="term" value="F:kinase activity"/>
    <property type="evidence" value="ECO:0007669"/>
    <property type="project" value="UniProtKB-KW"/>
</dbReference>
<dbReference type="EMBL" id="LXMD01000025">
    <property type="protein sequence ID" value="OCG73323.1"/>
    <property type="molecule type" value="Genomic_DNA"/>
</dbReference>
<sequence>MSADVVALGESLGLLVARQIGRLQHAREMCLGFGGAESNVAIGVARLGGRSAWIGRLGADEIGDLIVRELHAEDVETHVARDAEAPTALMLKTRPHPGASRVTYYRAGQAGSRLRPEDVPADAVGGATVLHVTGISAGLGPDPRAAAHAAIDIARDAGVLVSFDVNHRSALWGDPAEAAAAYRELAARADIVFAGSDEAELLTGATDTEGQLDAVLALGARHAVVKLGEQGAAEADADGTRLAQPAYTVPVVDTVGAGDAFVAGWLYELTRGAGAAQRLDTAAACGAVACTGPGDWEALPTPGGLAALRAGGGDPVRR</sequence>
<dbReference type="InterPro" id="IPR050306">
    <property type="entry name" value="PfkB_Carbo_kinase"/>
</dbReference>
<dbReference type="InterPro" id="IPR029056">
    <property type="entry name" value="Ribokinase-like"/>
</dbReference>
<evidence type="ECO:0000256" key="2">
    <source>
        <dbReference type="ARBA" id="ARBA00022679"/>
    </source>
</evidence>
<keyword evidence="4 7" id="KW-0418">Kinase</keyword>
<comment type="caution">
    <text evidence="7">The sequence shown here is derived from an EMBL/GenBank/DDBJ whole genome shotgun (WGS) entry which is preliminary data.</text>
</comment>
<evidence type="ECO:0000256" key="1">
    <source>
        <dbReference type="ARBA" id="ARBA00010688"/>
    </source>
</evidence>
<dbReference type="STRING" id="904291.A7J15_08510"/>
<dbReference type="Gene3D" id="3.40.1190.20">
    <property type="match status" value="1"/>
</dbReference>
<dbReference type="PANTHER" id="PTHR43085">
    <property type="entry name" value="HEXOKINASE FAMILY MEMBER"/>
    <property type="match status" value="1"/>
</dbReference>
<dbReference type="InterPro" id="IPR011611">
    <property type="entry name" value="PfkB_dom"/>
</dbReference>
<name>A0A1B9N9Q3_9MICO</name>
<accession>A0A1B9N9Q3</accession>
<proteinExistence type="inferred from homology"/>
<evidence type="ECO:0000256" key="5">
    <source>
        <dbReference type="ARBA" id="ARBA00022840"/>
    </source>
</evidence>
<feature type="domain" description="Carbohydrate kinase PfkB" evidence="6">
    <location>
        <begin position="4"/>
        <end position="301"/>
    </location>
</feature>
<keyword evidence="3" id="KW-0547">Nucleotide-binding</keyword>
<dbReference type="Pfam" id="PF00294">
    <property type="entry name" value="PfkB"/>
    <property type="match status" value="1"/>
</dbReference>
<dbReference type="AlphaFoldDB" id="A0A1B9N9Q3"/>
<gene>
    <name evidence="7" type="ORF">A7J15_08510</name>
</gene>
<keyword evidence="5" id="KW-0067">ATP-binding</keyword>
<dbReference type="RefSeq" id="WP_067026938.1">
    <property type="nucleotide sequence ID" value="NZ_JRNY01000006.1"/>
</dbReference>
<dbReference type="GO" id="GO:0005524">
    <property type="term" value="F:ATP binding"/>
    <property type="evidence" value="ECO:0007669"/>
    <property type="project" value="UniProtKB-KW"/>
</dbReference>